<dbReference type="Proteomes" id="UP001168990">
    <property type="component" value="Unassembled WGS sequence"/>
</dbReference>
<sequence length="217" mass="24719">MLLSTQEGLKSRERGVAAHPPLDLQVEEIWISSTCRRKGISKSHWKQHYVKACFSTSNCSIQEELEAGTMKQTIIISSLHEPVDYCEQPVILAGDFNVNFSLPEAEPLLKFLDENFSLEMINGKHDPKTNGGTVIDAIFARDLPSIDIKHRISSFSFHNPIVNIIDMSDPYEATIDESQVTIMALRQQLIRNGQFHYELLLLRFTMCHMNGIWITIM</sequence>
<name>A0AA39F0R3_9HYME</name>
<evidence type="ECO:0000313" key="2">
    <source>
        <dbReference type="Proteomes" id="UP001168990"/>
    </source>
</evidence>
<keyword evidence="2" id="KW-1185">Reference proteome</keyword>
<comment type="caution">
    <text evidence="1">The sequence shown here is derived from an EMBL/GenBank/DDBJ whole genome shotgun (WGS) entry which is preliminary data.</text>
</comment>
<gene>
    <name evidence="1" type="ORF">PV328_007688</name>
</gene>
<dbReference type="EMBL" id="JAQQBS010001423">
    <property type="protein sequence ID" value="KAK0160260.1"/>
    <property type="molecule type" value="Genomic_DNA"/>
</dbReference>
<dbReference type="SUPFAM" id="SSF56219">
    <property type="entry name" value="DNase I-like"/>
    <property type="match status" value="1"/>
</dbReference>
<evidence type="ECO:0000313" key="1">
    <source>
        <dbReference type="EMBL" id="KAK0160260.1"/>
    </source>
</evidence>
<proteinExistence type="predicted"/>
<organism evidence="1 2">
    <name type="scientific">Microctonus aethiopoides</name>
    <dbReference type="NCBI Taxonomy" id="144406"/>
    <lineage>
        <taxon>Eukaryota</taxon>
        <taxon>Metazoa</taxon>
        <taxon>Ecdysozoa</taxon>
        <taxon>Arthropoda</taxon>
        <taxon>Hexapoda</taxon>
        <taxon>Insecta</taxon>
        <taxon>Pterygota</taxon>
        <taxon>Neoptera</taxon>
        <taxon>Endopterygota</taxon>
        <taxon>Hymenoptera</taxon>
        <taxon>Apocrita</taxon>
        <taxon>Ichneumonoidea</taxon>
        <taxon>Braconidae</taxon>
        <taxon>Euphorinae</taxon>
        <taxon>Microctonus</taxon>
    </lineage>
</organism>
<dbReference type="AlphaFoldDB" id="A0AA39F0R3"/>
<evidence type="ECO:0008006" key="3">
    <source>
        <dbReference type="Google" id="ProtNLM"/>
    </source>
</evidence>
<reference evidence="1" key="1">
    <citation type="journal article" date="2023" name="bioRxiv">
        <title>Scaffold-level genome assemblies of two parasitoid biocontrol wasps reveal the parthenogenesis mechanism and an associated novel virus.</title>
        <authorList>
            <person name="Inwood S."/>
            <person name="Skelly J."/>
            <person name="Guhlin J."/>
            <person name="Harrop T."/>
            <person name="Goldson S."/>
            <person name="Dearden P."/>
        </authorList>
    </citation>
    <scope>NUCLEOTIDE SEQUENCE</scope>
    <source>
        <strain evidence="1">Irish</strain>
        <tissue evidence="1">Whole body</tissue>
    </source>
</reference>
<dbReference type="Gene3D" id="3.60.10.10">
    <property type="entry name" value="Endonuclease/exonuclease/phosphatase"/>
    <property type="match status" value="1"/>
</dbReference>
<reference evidence="1" key="2">
    <citation type="submission" date="2023-03" db="EMBL/GenBank/DDBJ databases">
        <authorList>
            <person name="Inwood S.N."/>
            <person name="Skelly J.G."/>
            <person name="Guhlin J."/>
            <person name="Harrop T.W.R."/>
            <person name="Goldson S.G."/>
            <person name="Dearden P.K."/>
        </authorList>
    </citation>
    <scope>NUCLEOTIDE SEQUENCE</scope>
    <source>
        <strain evidence="1">Irish</strain>
        <tissue evidence="1">Whole body</tissue>
    </source>
</reference>
<dbReference type="InterPro" id="IPR036691">
    <property type="entry name" value="Endo/exonu/phosph_ase_sf"/>
</dbReference>
<protein>
    <recommendedName>
        <fullName evidence="3">Endonuclease/exonuclease/phosphatase domain-containing protein</fullName>
    </recommendedName>
</protein>
<accession>A0AA39F0R3</accession>